<evidence type="ECO:0000313" key="1">
    <source>
        <dbReference type="EMBL" id="MBO0661345.1"/>
    </source>
</evidence>
<dbReference type="EMBL" id="JAFMPP010000001">
    <property type="protein sequence ID" value="MBO0661345.1"/>
    <property type="molecule type" value="Genomic_DNA"/>
</dbReference>
<protein>
    <submittedName>
        <fullName evidence="1">Uncharacterized protein</fullName>
    </submittedName>
</protein>
<dbReference type="Proteomes" id="UP000664122">
    <property type="component" value="Unassembled WGS sequence"/>
</dbReference>
<organism evidence="1 2">
    <name type="scientific">Jiella flava</name>
    <dbReference type="NCBI Taxonomy" id="2816857"/>
    <lineage>
        <taxon>Bacteria</taxon>
        <taxon>Pseudomonadati</taxon>
        <taxon>Pseudomonadota</taxon>
        <taxon>Alphaproteobacteria</taxon>
        <taxon>Hyphomicrobiales</taxon>
        <taxon>Aurantimonadaceae</taxon>
        <taxon>Jiella</taxon>
    </lineage>
</organism>
<evidence type="ECO:0000313" key="2">
    <source>
        <dbReference type="Proteomes" id="UP000664122"/>
    </source>
</evidence>
<dbReference type="AlphaFoldDB" id="A0A939FWA5"/>
<dbReference type="Gene3D" id="1.20.120.330">
    <property type="entry name" value="Nucleotidyltransferases domain 2"/>
    <property type="match status" value="1"/>
</dbReference>
<dbReference type="RefSeq" id="WP_207255976.1">
    <property type="nucleotide sequence ID" value="NZ_JAFMPP010000001.1"/>
</dbReference>
<proteinExistence type="predicted"/>
<comment type="caution">
    <text evidence="1">The sequence shown here is derived from an EMBL/GenBank/DDBJ whole genome shotgun (WGS) entry which is preliminary data.</text>
</comment>
<name>A0A939FWA5_9HYPH</name>
<sequence length="152" mass="17016">MIDELLDSARLLAGEPNQTSACLRRAVSTAYYAVFHALAELASESLLPGVARASDAYVRVYRALEHRRLKNAFMQAPLKDDNRFRAIGNAVVQLQVERARADYLPCDPSLFSLNVVTDLLVQAQGVIVDLRGLGRDERRTLAVCLLFRDRRD</sequence>
<keyword evidence="2" id="KW-1185">Reference proteome</keyword>
<reference evidence="1" key="1">
    <citation type="submission" date="2021-03" db="EMBL/GenBank/DDBJ databases">
        <title>Whole genome sequence of Jiella sp. CQZ9-1.</title>
        <authorList>
            <person name="Tuo L."/>
        </authorList>
    </citation>
    <scope>NUCLEOTIDE SEQUENCE</scope>
    <source>
        <strain evidence="1">CQZ9-1</strain>
    </source>
</reference>
<gene>
    <name evidence="1" type="ORF">J1C48_02040</name>
</gene>
<accession>A0A939FWA5</accession>